<dbReference type="Proteomes" id="UP001054837">
    <property type="component" value="Unassembled WGS sequence"/>
</dbReference>
<dbReference type="AlphaFoldDB" id="A0AAV4WTA7"/>
<dbReference type="CDD" id="cd02636">
    <property type="entry name" value="R3H_sperm-antigen"/>
    <property type="match status" value="1"/>
</dbReference>
<dbReference type="Gene3D" id="3.30.1370.50">
    <property type="entry name" value="R3H-like domain"/>
    <property type="match status" value="1"/>
</dbReference>
<keyword evidence="4" id="KW-1185">Reference proteome</keyword>
<dbReference type="GO" id="GO:0003676">
    <property type="term" value="F:nucleic acid binding"/>
    <property type="evidence" value="ECO:0007669"/>
    <property type="project" value="UniProtKB-UniRule"/>
</dbReference>
<dbReference type="Pfam" id="PF01424">
    <property type="entry name" value="R3H"/>
    <property type="match status" value="1"/>
</dbReference>
<dbReference type="PIRSF" id="PIRSF037943">
    <property type="entry name" value="Sperm-assoc_antigen_PAG7"/>
    <property type="match status" value="1"/>
</dbReference>
<organism evidence="3 4">
    <name type="scientific">Caerostris darwini</name>
    <dbReference type="NCBI Taxonomy" id="1538125"/>
    <lineage>
        <taxon>Eukaryota</taxon>
        <taxon>Metazoa</taxon>
        <taxon>Ecdysozoa</taxon>
        <taxon>Arthropoda</taxon>
        <taxon>Chelicerata</taxon>
        <taxon>Arachnida</taxon>
        <taxon>Araneae</taxon>
        <taxon>Araneomorphae</taxon>
        <taxon>Entelegynae</taxon>
        <taxon>Araneoidea</taxon>
        <taxon>Araneidae</taxon>
        <taxon>Caerostris</taxon>
    </lineage>
</organism>
<dbReference type="InterPro" id="IPR001374">
    <property type="entry name" value="R3H_dom"/>
</dbReference>
<dbReference type="PANTHER" id="PTHR13498">
    <property type="entry name" value="SPERM ASSOCIATED ANTIGEN 7"/>
    <property type="match status" value="1"/>
</dbReference>
<evidence type="ECO:0000259" key="2">
    <source>
        <dbReference type="PROSITE" id="PS51061"/>
    </source>
</evidence>
<feature type="region of interest" description="Disordered" evidence="1">
    <location>
        <begin position="1"/>
        <end position="22"/>
    </location>
</feature>
<reference evidence="3 4" key="1">
    <citation type="submission" date="2021-06" db="EMBL/GenBank/DDBJ databases">
        <title>Caerostris darwini draft genome.</title>
        <authorList>
            <person name="Kono N."/>
            <person name="Arakawa K."/>
        </authorList>
    </citation>
    <scope>NUCLEOTIDE SEQUENCE [LARGE SCALE GENOMIC DNA]</scope>
</reference>
<feature type="domain" description="R3H" evidence="2">
    <location>
        <begin position="45"/>
        <end position="108"/>
    </location>
</feature>
<dbReference type="PROSITE" id="PS51061">
    <property type="entry name" value="R3H"/>
    <property type="match status" value="1"/>
</dbReference>
<proteinExistence type="predicted"/>
<comment type="caution">
    <text evidence="3">The sequence shown here is derived from an EMBL/GenBank/DDBJ whole genome shotgun (WGS) entry which is preliminary data.</text>
</comment>
<dbReference type="InterPro" id="IPR017330">
    <property type="entry name" value="SPAG7"/>
</dbReference>
<dbReference type="PANTHER" id="PTHR13498:SF3">
    <property type="entry name" value="SPERM-ASSOCIATED ANTIGEN 7"/>
    <property type="match status" value="1"/>
</dbReference>
<dbReference type="SUPFAM" id="SSF82708">
    <property type="entry name" value="R3H domain"/>
    <property type="match status" value="1"/>
</dbReference>
<dbReference type="InterPro" id="IPR034068">
    <property type="entry name" value="R3H_sperm-antigen"/>
</dbReference>
<sequence>MSDLLGSILSSMEKPPSVSNERNKLLQKQKKIIERQQAAQKDKLNKFREKIEKSVNEFIQDSHKNKFKFEPMDKVYRNIIHDVAEIAGLCAYAFGEDEVDRYVMIFKKEYAPSEDELQAYRNGEEWDPVKAKEIALQKQIFLQQKEKLQEIEENKKRKRDVEPTRNYADRYEKFVGRDAGLAAAKIATPNKQFGFVPSEQKKDQRSIEQTLADIQAKKKLKKSDHQAADTVN</sequence>
<name>A0AAV4WTA7_9ARAC</name>
<evidence type="ECO:0000313" key="3">
    <source>
        <dbReference type="EMBL" id="GIY84783.1"/>
    </source>
</evidence>
<protein>
    <submittedName>
        <fullName evidence="3">Sperm-associated antigen 7</fullName>
    </submittedName>
</protein>
<evidence type="ECO:0000313" key="4">
    <source>
        <dbReference type="Proteomes" id="UP001054837"/>
    </source>
</evidence>
<dbReference type="SMART" id="SM00393">
    <property type="entry name" value="R3H"/>
    <property type="match status" value="1"/>
</dbReference>
<gene>
    <name evidence="3" type="primary">Spag7</name>
    <name evidence="3" type="ORF">CDAR_281941</name>
</gene>
<dbReference type="EMBL" id="BPLQ01014972">
    <property type="protein sequence ID" value="GIY84783.1"/>
    <property type="molecule type" value="Genomic_DNA"/>
</dbReference>
<evidence type="ECO:0000256" key="1">
    <source>
        <dbReference type="SAM" id="MobiDB-lite"/>
    </source>
</evidence>
<accession>A0AAV4WTA7</accession>
<dbReference type="InterPro" id="IPR036867">
    <property type="entry name" value="R3H_dom_sf"/>
</dbReference>